<evidence type="ECO:0000256" key="3">
    <source>
        <dbReference type="ARBA" id="ARBA00022448"/>
    </source>
</evidence>
<dbReference type="PROSITE" id="PS50920">
    <property type="entry name" value="SOLCAR"/>
    <property type="match status" value="2"/>
</dbReference>
<evidence type="ECO:0000313" key="11">
    <source>
        <dbReference type="EMBL" id="KAJ8601500.1"/>
    </source>
</evidence>
<dbReference type="GO" id="GO:1990547">
    <property type="term" value="P:mitochondrial phosphate ion transmembrane transport"/>
    <property type="evidence" value="ECO:0007669"/>
    <property type="project" value="InterPro"/>
</dbReference>
<organism evidence="11 12">
    <name type="scientific">Chrysophaeum taylorii</name>
    <dbReference type="NCBI Taxonomy" id="2483200"/>
    <lineage>
        <taxon>Eukaryota</taxon>
        <taxon>Sar</taxon>
        <taxon>Stramenopiles</taxon>
        <taxon>Ochrophyta</taxon>
        <taxon>Pelagophyceae</taxon>
        <taxon>Pelagomonadales</taxon>
        <taxon>Pelagomonadaceae</taxon>
        <taxon>Chrysophaeum</taxon>
    </lineage>
</organism>
<keyword evidence="3" id="KW-0813">Transport</keyword>
<dbReference type="InterPro" id="IPR023395">
    <property type="entry name" value="MCP_dom_sf"/>
</dbReference>
<evidence type="ECO:0000313" key="12">
    <source>
        <dbReference type="Proteomes" id="UP001230188"/>
    </source>
</evidence>
<evidence type="ECO:0000256" key="8">
    <source>
        <dbReference type="ARBA" id="ARBA00023128"/>
    </source>
</evidence>
<dbReference type="GO" id="GO:0005743">
    <property type="term" value="C:mitochondrial inner membrane"/>
    <property type="evidence" value="ECO:0007669"/>
    <property type="project" value="UniProtKB-SubCell"/>
</dbReference>
<keyword evidence="12" id="KW-1185">Reference proteome</keyword>
<comment type="similarity">
    <text evidence="2">Belongs to the mitochondrial carrier (TC 2.A.29) family.</text>
</comment>
<keyword evidence="8" id="KW-0496">Mitochondrion</keyword>
<dbReference type="Pfam" id="PF00153">
    <property type="entry name" value="Mito_carr"/>
    <property type="match status" value="1"/>
</dbReference>
<keyword evidence="7" id="KW-1133">Transmembrane helix</keyword>
<evidence type="ECO:0000256" key="5">
    <source>
        <dbReference type="ARBA" id="ARBA00022737"/>
    </source>
</evidence>
<keyword evidence="6" id="KW-0999">Mitochondrion inner membrane</keyword>
<keyword evidence="9 10" id="KW-0472">Membrane</keyword>
<dbReference type="InterPro" id="IPR044677">
    <property type="entry name" value="SLC25A3/Pic2/Mir1-like"/>
</dbReference>
<evidence type="ECO:0000256" key="7">
    <source>
        <dbReference type="ARBA" id="ARBA00022989"/>
    </source>
</evidence>
<dbReference type="Proteomes" id="UP001230188">
    <property type="component" value="Unassembled WGS sequence"/>
</dbReference>
<proteinExistence type="inferred from homology"/>
<comment type="subcellular location">
    <subcellularLocation>
        <location evidence="1">Mitochondrion inner membrane</location>
        <topology evidence="1">Multi-pass membrane protein</topology>
    </subcellularLocation>
</comment>
<reference evidence="11" key="1">
    <citation type="submission" date="2023-01" db="EMBL/GenBank/DDBJ databases">
        <title>Metagenome sequencing of chrysophaentin producing Chrysophaeum taylorii.</title>
        <authorList>
            <person name="Davison J."/>
            <person name="Bewley C."/>
        </authorList>
    </citation>
    <scope>NUCLEOTIDE SEQUENCE</scope>
    <source>
        <strain evidence="11">NIES-1699</strain>
    </source>
</reference>
<dbReference type="SUPFAM" id="SSF103506">
    <property type="entry name" value="Mitochondrial carrier"/>
    <property type="match status" value="1"/>
</dbReference>
<protein>
    <submittedName>
        <fullName evidence="11">Uncharacterized protein</fullName>
    </submittedName>
</protein>
<dbReference type="AlphaFoldDB" id="A0AAD7XMM4"/>
<dbReference type="Gene3D" id="1.50.40.10">
    <property type="entry name" value="Mitochondrial carrier domain"/>
    <property type="match status" value="1"/>
</dbReference>
<sequence>MTLFALAFVISGRRTPVAVAPRYAVNASNRRQLVATAAAAVVVAVPTTLAAVGGEPEKILSNPALVWREAQSLKTCAPSVARRVFGERFVSYLARFLLAYDRGSRLFWRATADEVPLGWDEPRARRKRAEQFAEFAASVEAGLCPYAEKSDGTQLGVRQLVSLLRSRYGQLPDAARQLALSLSLLEPPYQPNDAIAALSAKAQNASVVAVSLDDPGVFVGTKAAVADATLFATLAAPPALASYGGYSSKPATFGSPVVLRPTGRVVGFRVEDGGCGYDPNRPPEVRVAPPVVGAEQTERAAVGRAVVDAAQGRISRIVVEDSGAGYDDADPASVEIEPAPDASRCGAVPSATALLEWEIAAVRVDDATNYGYTTAQPLDIIVQGFDDNIHVARPPKLRALLRIARQDDSTLSTRWAPRDAASSSLTALLSPSFGVPLWTGTSHAFPARAFGAIRPARAVKRDVDLTAWQLARLAIAGAFCTSATRAALNPLELAKTRKQAGREKKKKEEEGEARWVGVDANAASGAALGACSFAVYELLRRQIPRLAQSLTGDPSLAAAFELPISLAASGGAVLVAAATVAPFEAAKVRIMLGNVSSLAAALVDIYDAAPAPRLLGLWSSFWPLVARELPFTTAKLLTYSSAQAALFALLPAARERPVAALAVSCVSGALAGAAGAVLSAPADAVVTELATGNHGTDIKLALAAILGRNVDVDEAALSKHHHHRYHFENSTSVSLDDARSADLPSSFDDDPRQQQPCQNNDDVRAALPRLFAGVQERMLLFSIVITVQLVLFDFCRSLLKVSPDDLALSLDIFADRLSFYDYI</sequence>
<accession>A0AAD7XMM4</accession>
<feature type="repeat" description="Solcar" evidence="10">
    <location>
        <begin position="468"/>
        <end position="542"/>
    </location>
</feature>
<keyword evidence="5" id="KW-0677">Repeat</keyword>
<evidence type="ECO:0000256" key="2">
    <source>
        <dbReference type="ARBA" id="ARBA00006375"/>
    </source>
</evidence>
<evidence type="ECO:0000256" key="4">
    <source>
        <dbReference type="ARBA" id="ARBA00022692"/>
    </source>
</evidence>
<dbReference type="InterPro" id="IPR018108">
    <property type="entry name" value="MCP_transmembrane"/>
</dbReference>
<dbReference type="PANTHER" id="PTHR45671:SF12">
    <property type="entry name" value="MITOCHONDRIAL PHOSPHATE CARRIER PROTEIN"/>
    <property type="match status" value="1"/>
</dbReference>
<evidence type="ECO:0000256" key="6">
    <source>
        <dbReference type="ARBA" id="ARBA00022792"/>
    </source>
</evidence>
<evidence type="ECO:0000256" key="9">
    <source>
        <dbReference type="ARBA" id="ARBA00023136"/>
    </source>
</evidence>
<keyword evidence="4 10" id="KW-0812">Transmembrane</keyword>
<dbReference type="EMBL" id="JAQMWT010000427">
    <property type="protein sequence ID" value="KAJ8601500.1"/>
    <property type="molecule type" value="Genomic_DNA"/>
</dbReference>
<evidence type="ECO:0000256" key="1">
    <source>
        <dbReference type="ARBA" id="ARBA00004448"/>
    </source>
</evidence>
<name>A0AAD7XMM4_9STRA</name>
<dbReference type="PANTHER" id="PTHR45671">
    <property type="entry name" value="SOLUTE CARRIER FAMILY 25 (MITOCHONDRIAL CARRIER PHOSPHATE CARRIER), MEMBER 3, LIKE-RELATED-RELATED"/>
    <property type="match status" value="1"/>
</dbReference>
<dbReference type="GO" id="GO:0005315">
    <property type="term" value="F:phosphate transmembrane transporter activity"/>
    <property type="evidence" value="ECO:0007669"/>
    <property type="project" value="InterPro"/>
</dbReference>
<comment type="caution">
    <text evidence="11">The sequence shown here is derived from an EMBL/GenBank/DDBJ whole genome shotgun (WGS) entry which is preliminary data.</text>
</comment>
<feature type="repeat" description="Solcar" evidence="10">
    <location>
        <begin position="560"/>
        <end position="645"/>
    </location>
</feature>
<evidence type="ECO:0000256" key="10">
    <source>
        <dbReference type="PROSITE-ProRule" id="PRU00282"/>
    </source>
</evidence>
<gene>
    <name evidence="11" type="ORF">CTAYLR_006723</name>
</gene>